<feature type="compositionally biased region" description="Polar residues" evidence="1">
    <location>
        <begin position="36"/>
        <end position="53"/>
    </location>
</feature>
<sequence length="95" mass="9504">MSRHRRQASQALPAMFNVTEESIASMVLDASQLGNNATTGGVGSGTANAATADSSKKNLAMGTGQLPPLTTNNQVVGLATNGKNSTVDGGSSVVN</sequence>
<evidence type="ECO:0000313" key="3">
    <source>
        <dbReference type="Proteomes" id="UP000230069"/>
    </source>
</evidence>
<dbReference type="EMBL" id="KZ305026">
    <property type="protein sequence ID" value="PIA53775.1"/>
    <property type="molecule type" value="Genomic_DNA"/>
</dbReference>
<dbReference type="Proteomes" id="UP000230069">
    <property type="component" value="Unassembled WGS sequence"/>
</dbReference>
<name>A0A2G5EDD2_AQUCA</name>
<feature type="region of interest" description="Disordered" evidence="1">
    <location>
        <begin position="36"/>
        <end position="95"/>
    </location>
</feature>
<proteinExistence type="predicted"/>
<dbReference type="InParanoid" id="A0A2G5EDD2"/>
<protein>
    <submittedName>
        <fullName evidence="2">Uncharacterized protein</fullName>
    </submittedName>
</protein>
<organism evidence="2 3">
    <name type="scientific">Aquilegia coerulea</name>
    <name type="common">Rocky mountain columbine</name>
    <dbReference type="NCBI Taxonomy" id="218851"/>
    <lineage>
        <taxon>Eukaryota</taxon>
        <taxon>Viridiplantae</taxon>
        <taxon>Streptophyta</taxon>
        <taxon>Embryophyta</taxon>
        <taxon>Tracheophyta</taxon>
        <taxon>Spermatophyta</taxon>
        <taxon>Magnoliopsida</taxon>
        <taxon>Ranunculales</taxon>
        <taxon>Ranunculaceae</taxon>
        <taxon>Thalictroideae</taxon>
        <taxon>Aquilegia</taxon>
    </lineage>
</organism>
<keyword evidence="3" id="KW-1185">Reference proteome</keyword>
<dbReference type="OrthoDB" id="1933773at2759"/>
<gene>
    <name evidence="2" type="ORF">AQUCO_00900389v1</name>
</gene>
<dbReference type="AlphaFoldDB" id="A0A2G5EDD2"/>
<feature type="compositionally biased region" description="Polar residues" evidence="1">
    <location>
        <begin position="68"/>
        <end position="95"/>
    </location>
</feature>
<accession>A0A2G5EDD2</accession>
<evidence type="ECO:0000313" key="2">
    <source>
        <dbReference type="EMBL" id="PIA53775.1"/>
    </source>
</evidence>
<evidence type="ECO:0000256" key="1">
    <source>
        <dbReference type="SAM" id="MobiDB-lite"/>
    </source>
</evidence>
<reference evidence="2 3" key="1">
    <citation type="submission" date="2017-09" db="EMBL/GenBank/DDBJ databases">
        <title>WGS assembly of Aquilegia coerulea Goldsmith.</title>
        <authorList>
            <person name="Hodges S."/>
            <person name="Kramer E."/>
            <person name="Nordborg M."/>
            <person name="Tomkins J."/>
            <person name="Borevitz J."/>
            <person name="Derieg N."/>
            <person name="Yan J."/>
            <person name="Mihaltcheva S."/>
            <person name="Hayes R.D."/>
            <person name="Rokhsar D."/>
        </authorList>
    </citation>
    <scope>NUCLEOTIDE SEQUENCE [LARGE SCALE GENOMIC DNA]</scope>
    <source>
        <strain evidence="3">cv. Goldsmith</strain>
    </source>
</reference>